<dbReference type="AlphaFoldDB" id="A0A4C1ZAF8"/>
<dbReference type="Pfam" id="PF02146">
    <property type="entry name" value="SIR2"/>
    <property type="match status" value="1"/>
</dbReference>
<gene>
    <name evidence="5" type="primary">SIRT5</name>
    <name evidence="5" type="ORF">EVAR_84587_1</name>
</gene>
<keyword evidence="1" id="KW-0808">Transferase</keyword>
<dbReference type="InterPro" id="IPR026590">
    <property type="entry name" value="Ssirtuin_cat_dom"/>
</dbReference>
<feature type="binding site" evidence="3">
    <location>
        <position position="109"/>
    </location>
    <ligand>
        <name>Zn(2+)</name>
        <dbReference type="ChEBI" id="CHEBI:29105"/>
    </ligand>
</feature>
<dbReference type="PROSITE" id="PS50305">
    <property type="entry name" value="SIRTUIN"/>
    <property type="match status" value="1"/>
</dbReference>
<evidence type="ECO:0000256" key="2">
    <source>
        <dbReference type="ARBA" id="ARBA00023027"/>
    </source>
</evidence>
<comment type="caution">
    <text evidence="5">The sequence shown here is derived from an EMBL/GenBank/DDBJ whole genome shotgun (WGS) entry which is preliminary data.</text>
</comment>
<dbReference type="Proteomes" id="UP000299102">
    <property type="component" value="Unassembled WGS sequence"/>
</dbReference>
<dbReference type="GO" id="GO:0005634">
    <property type="term" value="C:nucleus"/>
    <property type="evidence" value="ECO:0007669"/>
    <property type="project" value="TreeGrafter"/>
</dbReference>
<dbReference type="GO" id="GO:0017136">
    <property type="term" value="F:histone deacetylase activity, NAD-dependent"/>
    <property type="evidence" value="ECO:0007669"/>
    <property type="project" value="TreeGrafter"/>
</dbReference>
<keyword evidence="2" id="KW-0520">NAD</keyword>
<evidence type="ECO:0000259" key="4">
    <source>
        <dbReference type="PROSITE" id="PS50305"/>
    </source>
</evidence>
<evidence type="ECO:0000313" key="6">
    <source>
        <dbReference type="Proteomes" id="UP000299102"/>
    </source>
</evidence>
<feature type="active site" description="Proton acceptor" evidence="3">
    <location>
        <position position="101"/>
    </location>
</feature>
<evidence type="ECO:0000313" key="5">
    <source>
        <dbReference type="EMBL" id="GBP85771.1"/>
    </source>
</evidence>
<dbReference type="PANTHER" id="PTHR11085">
    <property type="entry name" value="NAD-DEPENDENT PROTEIN DEACYLASE SIRTUIN-5, MITOCHONDRIAL-RELATED"/>
    <property type="match status" value="1"/>
</dbReference>
<keyword evidence="3" id="KW-0862">Zinc</keyword>
<evidence type="ECO:0000256" key="3">
    <source>
        <dbReference type="PROSITE-ProRule" id="PRU00236"/>
    </source>
</evidence>
<feature type="binding site" evidence="3">
    <location>
        <position position="133"/>
    </location>
    <ligand>
        <name>Zn(2+)</name>
        <dbReference type="ChEBI" id="CHEBI:29105"/>
    </ligand>
</feature>
<dbReference type="EMBL" id="BGZK01001759">
    <property type="protein sequence ID" value="GBP85771.1"/>
    <property type="molecule type" value="Genomic_DNA"/>
</dbReference>
<reference evidence="5 6" key="1">
    <citation type="journal article" date="2019" name="Commun. Biol.">
        <title>The bagworm genome reveals a unique fibroin gene that provides high tensile strength.</title>
        <authorList>
            <person name="Kono N."/>
            <person name="Nakamura H."/>
            <person name="Ohtoshi R."/>
            <person name="Tomita M."/>
            <person name="Numata K."/>
            <person name="Arakawa K."/>
        </authorList>
    </citation>
    <scope>NUCLEOTIDE SEQUENCE [LARGE SCALE GENOMIC DNA]</scope>
</reference>
<name>A0A4C1ZAF8_EUMVA</name>
<feature type="binding site" evidence="3">
    <location>
        <position position="150"/>
    </location>
    <ligand>
        <name>Zn(2+)</name>
        <dbReference type="ChEBI" id="CHEBI:29105"/>
    </ligand>
</feature>
<sequence length="184" mass="20626">MTGAGISAESGIPTFRGAGGYWKKYEAASLATPEAFRKNPRLVWEFYNYRREVAATAKPNMAHIAIAQYEARHKDKNVMVVTQNVDALHVRAGTHHLIELHGNLFKTRCCKCKTVQENYDIPILQVRNRLWLCEAHNWPRVSVGNVARGCGIVDKLQLLFANELGRKSAPTGELLELVPSFPDP</sequence>
<organism evidence="5 6">
    <name type="scientific">Eumeta variegata</name>
    <name type="common">Bagworm moth</name>
    <name type="synonym">Eumeta japonica</name>
    <dbReference type="NCBI Taxonomy" id="151549"/>
    <lineage>
        <taxon>Eukaryota</taxon>
        <taxon>Metazoa</taxon>
        <taxon>Ecdysozoa</taxon>
        <taxon>Arthropoda</taxon>
        <taxon>Hexapoda</taxon>
        <taxon>Insecta</taxon>
        <taxon>Pterygota</taxon>
        <taxon>Neoptera</taxon>
        <taxon>Endopterygota</taxon>
        <taxon>Lepidoptera</taxon>
        <taxon>Glossata</taxon>
        <taxon>Ditrysia</taxon>
        <taxon>Tineoidea</taxon>
        <taxon>Psychidae</taxon>
        <taxon>Oiketicinae</taxon>
        <taxon>Eumeta</taxon>
    </lineage>
</organism>
<feature type="domain" description="Deacetylase sirtuin-type" evidence="4">
    <location>
        <begin position="1"/>
        <end position="184"/>
    </location>
</feature>
<dbReference type="InterPro" id="IPR003000">
    <property type="entry name" value="Sirtuin"/>
</dbReference>
<accession>A0A4C1ZAF8</accession>
<keyword evidence="6" id="KW-1185">Reference proteome</keyword>
<dbReference type="OrthoDB" id="424302at2759"/>
<dbReference type="SUPFAM" id="SSF52467">
    <property type="entry name" value="DHS-like NAD/FAD-binding domain"/>
    <property type="match status" value="1"/>
</dbReference>
<dbReference type="InterPro" id="IPR029035">
    <property type="entry name" value="DHS-like_NAD/FAD-binding_dom"/>
</dbReference>
<dbReference type="GO" id="GO:0046872">
    <property type="term" value="F:metal ion binding"/>
    <property type="evidence" value="ECO:0007669"/>
    <property type="project" value="UniProtKB-KW"/>
</dbReference>
<protein>
    <submittedName>
        <fullName evidence="5">NAD-dependent protein deacylase sirtuin-5, mitochondrial</fullName>
    </submittedName>
</protein>
<feature type="binding site" evidence="3">
    <location>
        <position position="112"/>
    </location>
    <ligand>
        <name>Zn(2+)</name>
        <dbReference type="ChEBI" id="CHEBI:29105"/>
    </ligand>
</feature>
<keyword evidence="3" id="KW-0479">Metal-binding</keyword>
<dbReference type="Gene3D" id="3.40.50.1220">
    <property type="entry name" value="TPP-binding domain"/>
    <property type="match status" value="1"/>
</dbReference>
<proteinExistence type="predicted"/>
<evidence type="ECO:0000256" key="1">
    <source>
        <dbReference type="ARBA" id="ARBA00022679"/>
    </source>
</evidence>
<dbReference type="InterPro" id="IPR050134">
    <property type="entry name" value="NAD-dep_sirtuin_deacylases"/>
</dbReference>
<dbReference type="GO" id="GO:0070403">
    <property type="term" value="F:NAD+ binding"/>
    <property type="evidence" value="ECO:0007669"/>
    <property type="project" value="InterPro"/>
</dbReference>
<dbReference type="STRING" id="151549.A0A4C1ZAF8"/>
<dbReference type="PANTHER" id="PTHR11085:SF10">
    <property type="entry name" value="NAD-DEPENDENT PROTEIN DEACYLASE SIRTUIN-5, MITOCHONDRIAL-RELATED"/>
    <property type="match status" value="1"/>
</dbReference>